<accession>A0ACB7Y3P8</accession>
<dbReference type="Proteomes" id="UP000828048">
    <property type="component" value="Chromosome 5"/>
</dbReference>
<sequence length="123" mass="13871">MRTHRDIGNFMEDNPCNVCGNRREMHTSWTTINAGRRFVSCPNDSCKDFAWFDLPMCARSVQIIPGLLKKANKMEAEITRLKAKEKKLCVALAMTWVAIAIVLLQKMLGFCICTWSVMVSGGV</sequence>
<organism evidence="1 2">
    <name type="scientific">Vaccinium darrowii</name>
    <dbReference type="NCBI Taxonomy" id="229202"/>
    <lineage>
        <taxon>Eukaryota</taxon>
        <taxon>Viridiplantae</taxon>
        <taxon>Streptophyta</taxon>
        <taxon>Embryophyta</taxon>
        <taxon>Tracheophyta</taxon>
        <taxon>Spermatophyta</taxon>
        <taxon>Magnoliopsida</taxon>
        <taxon>eudicotyledons</taxon>
        <taxon>Gunneridae</taxon>
        <taxon>Pentapetalae</taxon>
        <taxon>asterids</taxon>
        <taxon>Ericales</taxon>
        <taxon>Ericaceae</taxon>
        <taxon>Vaccinioideae</taxon>
        <taxon>Vaccinieae</taxon>
        <taxon>Vaccinium</taxon>
    </lineage>
</organism>
<proteinExistence type="predicted"/>
<protein>
    <submittedName>
        <fullName evidence="1">Uncharacterized protein</fullName>
    </submittedName>
</protein>
<dbReference type="EMBL" id="CM037155">
    <property type="protein sequence ID" value="KAH7847640.1"/>
    <property type="molecule type" value="Genomic_DNA"/>
</dbReference>
<keyword evidence="2" id="KW-1185">Reference proteome</keyword>
<name>A0ACB7Y3P8_9ERIC</name>
<gene>
    <name evidence="1" type="ORF">Vadar_028427</name>
</gene>
<evidence type="ECO:0000313" key="1">
    <source>
        <dbReference type="EMBL" id="KAH7847640.1"/>
    </source>
</evidence>
<evidence type="ECO:0000313" key="2">
    <source>
        <dbReference type="Proteomes" id="UP000828048"/>
    </source>
</evidence>
<reference evidence="1 2" key="1">
    <citation type="journal article" date="2021" name="Hortic Res">
        <title>High-quality reference genome and annotation aids understanding of berry development for evergreen blueberry (Vaccinium darrowii).</title>
        <authorList>
            <person name="Yu J."/>
            <person name="Hulse-Kemp A.M."/>
            <person name="Babiker E."/>
            <person name="Staton M."/>
        </authorList>
    </citation>
    <scope>NUCLEOTIDE SEQUENCE [LARGE SCALE GENOMIC DNA]</scope>
    <source>
        <strain evidence="2">cv. NJ 8807/NJ 8810</strain>
        <tissue evidence="1">Young leaf</tissue>
    </source>
</reference>
<comment type="caution">
    <text evidence="1">The sequence shown here is derived from an EMBL/GenBank/DDBJ whole genome shotgun (WGS) entry which is preliminary data.</text>
</comment>